<name>A0A7J8TBP4_GOSDV</name>
<dbReference type="AlphaFoldDB" id="A0A7J8TBP4"/>
<feature type="non-terminal residue" evidence="1">
    <location>
        <position position="52"/>
    </location>
</feature>
<organism evidence="1 2">
    <name type="scientific">Gossypium davidsonii</name>
    <name type="common">Davidson's cotton</name>
    <name type="synonym">Gossypium klotzschianum subsp. davidsonii</name>
    <dbReference type="NCBI Taxonomy" id="34287"/>
    <lineage>
        <taxon>Eukaryota</taxon>
        <taxon>Viridiplantae</taxon>
        <taxon>Streptophyta</taxon>
        <taxon>Embryophyta</taxon>
        <taxon>Tracheophyta</taxon>
        <taxon>Spermatophyta</taxon>
        <taxon>Magnoliopsida</taxon>
        <taxon>eudicotyledons</taxon>
        <taxon>Gunneridae</taxon>
        <taxon>Pentapetalae</taxon>
        <taxon>rosids</taxon>
        <taxon>malvids</taxon>
        <taxon>Malvales</taxon>
        <taxon>Malvaceae</taxon>
        <taxon>Malvoideae</taxon>
        <taxon>Gossypium</taxon>
    </lineage>
</organism>
<reference evidence="1 2" key="1">
    <citation type="journal article" date="2019" name="Genome Biol. Evol.">
        <title>Insights into the evolution of the New World diploid cottons (Gossypium, subgenus Houzingenia) based on genome sequencing.</title>
        <authorList>
            <person name="Grover C.E."/>
            <person name="Arick M.A. 2nd"/>
            <person name="Thrash A."/>
            <person name="Conover J.L."/>
            <person name="Sanders W.S."/>
            <person name="Peterson D.G."/>
            <person name="Frelichowski J.E."/>
            <person name="Scheffler J.A."/>
            <person name="Scheffler B.E."/>
            <person name="Wendel J.F."/>
        </authorList>
    </citation>
    <scope>NUCLEOTIDE SEQUENCE [LARGE SCALE GENOMIC DNA]</scope>
    <source>
        <strain evidence="1">27</strain>
        <tissue evidence="1">Leaf</tissue>
    </source>
</reference>
<evidence type="ECO:0000313" key="2">
    <source>
        <dbReference type="Proteomes" id="UP000593561"/>
    </source>
</evidence>
<evidence type="ECO:0000313" key="1">
    <source>
        <dbReference type="EMBL" id="MBA0635562.1"/>
    </source>
</evidence>
<proteinExistence type="predicted"/>
<sequence length="52" mass="5973">MCFKYVLREANKAAHGMALEGQIYENPQYWMEEVPRTVQGLVNRVRNSGDDG</sequence>
<keyword evidence="2" id="KW-1185">Reference proteome</keyword>
<protein>
    <recommendedName>
        <fullName evidence="3">RNase H type-1 domain-containing protein</fullName>
    </recommendedName>
</protein>
<accession>A0A7J8TBP4</accession>
<dbReference type="Proteomes" id="UP000593561">
    <property type="component" value="Unassembled WGS sequence"/>
</dbReference>
<comment type="caution">
    <text evidence="1">The sequence shown here is derived from an EMBL/GenBank/DDBJ whole genome shotgun (WGS) entry which is preliminary data.</text>
</comment>
<gene>
    <name evidence="1" type="ORF">Godav_022276</name>
</gene>
<evidence type="ECO:0008006" key="3">
    <source>
        <dbReference type="Google" id="ProtNLM"/>
    </source>
</evidence>
<dbReference type="EMBL" id="JABFAC010242293">
    <property type="protein sequence ID" value="MBA0635562.1"/>
    <property type="molecule type" value="Genomic_DNA"/>
</dbReference>